<reference evidence="3 4" key="1">
    <citation type="submission" date="2019-02" db="EMBL/GenBank/DDBJ databases">
        <title>Novel genomic isolates of S. pyogenes and S. dysgalactiae subsp. equisimilis associated to necrotising fasciitis (NSTI).</title>
        <authorList>
            <person name="Barrantes I."/>
        </authorList>
    </citation>
    <scope>NUCLEOTIDE SEQUENCE [LARGE SCALE GENOMIC DNA]</scope>
    <source>
        <strain evidence="3 4">SPY5003</strain>
    </source>
</reference>
<gene>
    <name evidence="3" type="ORF">E0F67_10385</name>
</gene>
<organism evidence="3 4">
    <name type="scientific">Streptococcus pyogenes</name>
    <dbReference type="NCBI Taxonomy" id="1314"/>
    <lineage>
        <taxon>Bacteria</taxon>
        <taxon>Bacillati</taxon>
        <taxon>Bacillota</taxon>
        <taxon>Bacilli</taxon>
        <taxon>Lactobacillales</taxon>
        <taxon>Streptococcaceae</taxon>
        <taxon>Streptococcus</taxon>
    </lineage>
</organism>
<protein>
    <recommendedName>
        <fullName evidence="2">Threonyl/alanyl tRNA synthetase SAD domain-containing protein</fullName>
    </recommendedName>
</protein>
<proteinExistence type="predicted"/>
<accession>A0A5S4T6Y1</accession>
<dbReference type="Pfam" id="PF07973">
    <property type="entry name" value="tRNA_SAD"/>
    <property type="match status" value="1"/>
</dbReference>
<feature type="non-terminal residue" evidence="3">
    <location>
        <position position="13"/>
    </location>
</feature>
<evidence type="ECO:0000256" key="1">
    <source>
        <dbReference type="ARBA" id="ARBA00022490"/>
    </source>
</evidence>
<name>A0A5S4T6Y1_STRPY</name>
<dbReference type="GO" id="GO:0004812">
    <property type="term" value="F:aminoacyl-tRNA ligase activity"/>
    <property type="evidence" value="ECO:0007669"/>
    <property type="project" value="InterPro"/>
</dbReference>
<feature type="domain" description="Threonyl/alanyl tRNA synthetase SAD" evidence="2">
    <location>
        <begin position="1"/>
        <end position="13"/>
    </location>
</feature>
<dbReference type="GO" id="GO:0005524">
    <property type="term" value="F:ATP binding"/>
    <property type="evidence" value="ECO:0007669"/>
    <property type="project" value="InterPro"/>
</dbReference>
<dbReference type="InterPro" id="IPR012947">
    <property type="entry name" value="tRNA_SAD"/>
</dbReference>
<evidence type="ECO:0000313" key="3">
    <source>
        <dbReference type="EMBL" id="TYK91667.1"/>
    </source>
</evidence>
<sequence length="13" mass="1370">MDLCRGPHVPSTG</sequence>
<evidence type="ECO:0000259" key="2">
    <source>
        <dbReference type="Pfam" id="PF07973"/>
    </source>
</evidence>
<comment type="caution">
    <text evidence="3">The sequence shown here is derived from an EMBL/GenBank/DDBJ whole genome shotgun (WGS) entry which is preliminary data.</text>
</comment>
<keyword evidence="1" id="KW-0963">Cytoplasm</keyword>
<dbReference type="Proteomes" id="UP000325300">
    <property type="component" value="Unassembled WGS sequence"/>
</dbReference>
<dbReference type="GO" id="GO:0043039">
    <property type="term" value="P:tRNA aminoacylation"/>
    <property type="evidence" value="ECO:0007669"/>
    <property type="project" value="InterPro"/>
</dbReference>
<dbReference type="EMBL" id="SJLI01000243">
    <property type="protein sequence ID" value="TYK91667.1"/>
    <property type="molecule type" value="Genomic_DNA"/>
</dbReference>
<evidence type="ECO:0000313" key="4">
    <source>
        <dbReference type="Proteomes" id="UP000325300"/>
    </source>
</evidence>